<dbReference type="AlphaFoldDB" id="A0A495XY13"/>
<organism evidence="2 3">
    <name type="scientific">Terracoccus luteus</name>
    <dbReference type="NCBI Taxonomy" id="53356"/>
    <lineage>
        <taxon>Bacteria</taxon>
        <taxon>Bacillati</taxon>
        <taxon>Actinomycetota</taxon>
        <taxon>Actinomycetes</taxon>
        <taxon>Micrococcales</taxon>
        <taxon>Intrasporangiaceae</taxon>
        <taxon>Terracoccus</taxon>
    </lineage>
</organism>
<proteinExistence type="predicted"/>
<sequence length="221" mass="23645">MSRPSSQRPRRPATPPPDDLEPYPHDRFDPALGHHDGIHFEGTDFSGVHAEGGAFLECVLTDAALDDAHLEGSRWSESRWERVHGAGLALQEGALADTTFDGCRLAAVSAWGASWRDVTVVGGKVDFLNLRGAALRDVAFVDCVVTELDLQETTVDGLTFEGCTLVAPEFGRGRYARLDLSGAQLREPRGLAGLRGATLSRGQVIELADALASELGIVVAD</sequence>
<evidence type="ECO:0000256" key="1">
    <source>
        <dbReference type="SAM" id="MobiDB-lite"/>
    </source>
</evidence>
<evidence type="ECO:0000313" key="3">
    <source>
        <dbReference type="Proteomes" id="UP000278440"/>
    </source>
</evidence>
<feature type="region of interest" description="Disordered" evidence="1">
    <location>
        <begin position="1"/>
        <end position="28"/>
    </location>
</feature>
<evidence type="ECO:0000313" key="2">
    <source>
        <dbReference type="EMBL" id="RKT78822.1"/>
    </source>
</evidence>
<dbReference type="EMBL" id="RBXT01000001">
    <property type="protein sequence ID" value="RKT78822.1"/>
    <property type="molecule type" value="Genomic_DNA"/>
</dbReference>
<reference evidence="2 3" key="1">
    <citation type="submission" date="2018-10" db="EMBL/GenBank/DDBJ databases">
        <title>Sequencing the genomes of 1000 actinobacteria strains.</title>
        <authorList>
            <person name="Klenk H.-P."/>
        </authorList>
    </citation>
    <scope>NUCLEOTIDE SEQUENCE [LARGE SCALE GENOMIC DNA]</scope>
    <source>
        <strain evidence="2 3">DSM 44267</strain>
    </source>
</reference>
<dbReference type="SUPFAM" id="SSF141571">
    <property type="entry name" value="Pentapeptide repeat-like"/>
    <property type="match status" value="1"/>
</dbReference>
<protein>
    <submittedName>
        <fullName evidence="2">Uncharacterized protein YjbI with pentapeptide repeats</fullName>
    </submittedName>
</protein>
<comment type="caution">
    <text evidence="2">The sequence shown here is derived from an EMBL/GenBank/DDBJ whole genome shotgun (WGS) entry which is preliminary data.</text>
</comment>
<name>A0A495XY13_9MICO</name>
<dbReference type="Proteomes" id="UP000278440">
    <property type="component" value="Unassembled WGS sequence"/>
</dbReference>
<accession>A0A495XY13</accession>
<gene>
    <name evidence="2" type="ORF">DFJ68_2275</name>
</gene>
<dbReference type="Gene3D" id="2.160.20.80">
    <property type="entry name" value="E3 ubiquitin-protein ligase SopA"/>
    <property type="match status" value="1"/>
</dbReference>
<keyword evidence="3" id="KW-1185">Reference proteome</keyword>
<dbReference type="RefSeq" id="WP_211333348.1">
    <property type="nucleotide sequence ID" value="NZ_RBXT01000001.1"/>
</dbReference>